<reference evidence="1 2" key="1">
    <citation type="journal article" date="2021" name="Hortic Res">
        <title>High-quality reference genome and annotation aids understanding of berry development for evergreen blueberry (Vaccinium darrowii).</title>
        <authorList>
            <person name="Yu J."/>
            <person name="Hulse-Kemp A.M."/>
            <person name="Babiker E."/>
            <person name="Staton M."/>
        </authorList>
    </citation>
    <scope>NUCLEOTIDE SEQUENCE [LARGE SCALE GENOMIC DNA]</scope>
    <source>
        <strain evidence="2">cv. NJ 8807/NJ 8810</strain>
        <tissue evidence="1">Young leaf</tissue>
    </source>
</reference>
<organism evidence="1 2">
    <name type="scientific">Vaccinium darrowii</name>
    <dbReference type="NCBI Taxonomy" id="229202"/>
    <lineage>
        <taxon>Eukaryota</taxon>
        <taxon>Viridiplantae</taxon>
        <taxon>Streptophyta</taxon>
        <taxon>Embryophyta</taxon>
        <taxon>Tracheophyta</taxon>
        <taxon>Spermatophyta</taxon>
        <taxon>Magnoliopsida</taxon>
        <taxon>eudicotyledons</taxon>
        <taxon>Gunneridae</taxon>
        <taxon>Pentapetalae</taxon>
        <taxon>asterids</taxon>
        <taxon>Ericales</taxon>
        <taxon>Ericaceae</taxon>
        <taxon>Vaccinioideae</taxon>
        <taxon>Vaccinieae</taxon>
        <taxon>Vaccinium</taxon>
    </lineage>
</organism>
<proteinExistence type="predicted"/>
<keyword evidence="2" id="KW-1185">Reference proteome</keyword>
<name>A0ACB7Y730_9ERIC</name>
<dbReference type="EMBL" id="CM037157">
    <property type="protein sequence ID" value="KAH7849116.1"/>
    <property type="molecule type" value="Genomic_DNA"/>
</dbReference>
<comment type="caution">
    <text evidence="1">The sequence shown here is derived from an EMBL/GenBank/DDBJ whole genome shotgun (WGS) entry which is preliminary data.</text>
</comment>
<dbReference type="Proteomes" id="UP000828048">
    <property type="component" value="Chromosome 7"/>
</dbReference>
<protein>
    <submittedName>
        <fullName evidence="1">Uncharacterized protein</fullName>
    </submittedName>
</protein>
<evidence type="ECO:0000313" key="2">
    <source>
        <dbReference type="Proteomes" id="UP000828048"/>
    </source>
</evidence>
<sequence>MLRLCTRYRRRVTRFSLRRSLSSSSSSENSSSVEYAHDIKNPQQLPPPVLHRHLSPSLSPSHFSLSRTSLSLLSATLVSSVFLAYYALTTSDSDTRPNHKWDHVYADLEHAIDRSNDSFKRIVNRMKQTGVAATVLWKSLRSVLSSANHEVRLGFEFRVAAFLADISAANAGRRAAIVGAGGGAVVDWLLETVAVVRDNCGTQAEAARALAYLIADGNVNEAVLGRPNAVPNLLRFIFASQPQRSKKQSRHTSFDVSNSLKGRSMLVAALMDIITSTCDNLGNKPLKPSLPGNAQMRDIAAAIEVIEEGAMHLDEPHGTEKDDDGGTGTEGIGIKVLGGTSVLGLSRTNALMELEHSSPGRIGSANHSLKNFMFNKLSDSSVAQENVTSAVIPGLWDDLLCQHVAVPFAAWALANWAMASNLNRSHIQELDQDGHAVMTALNTAERSVKWHGSLVARLLLEDCNLPLNESVPGWSFSLLSTVSQASKSEDIPLAKVALSAFLVSIKRSPAAQKVVVDKGLHLMRETAKHTSKHKPVQEALANALESLSTGDMRMSLEESQKWSGVLIPWVFGNDTSDTIRSSAVKVLSRILEDYGPSSITISQGWLALLLTDILASSKVKLNKGSSQPKTDKVKTQIDQANILYAQQAANQLSDAVVNLAGNQLGTDTYSGDTFPLADLLKLEPFVGPLKTLKKDNLRKFDAADSASATLKGIKALTELSTEDTLCQNKITDFGVLCLLRRFLLRDDYEQLAATEAYDASWAEELRDQASNVSGGPSAVAGNDSSRVRVPPTARIRRHAARLLTVISVLPKVQNVIAADEAWCKWLEECASGRIPGCNDAKIRSYARATLLNVFCNYQTDGNTSNENVNDSGSQNENSKCSRYAEMIYLINPELPHWKCPDEGVDTSGRKPSNNPNCAADNSESTHMEESNNCSRPEASSLDIVFVHGLQGGPFKTWRLSEDKSSTKSGLVEKIDEQAGKQGTFWPGEWLPADFPGARLFSLKYKTNLTQWSGATLPLEEVSSMILEKLVAAGIGSRPVVFVTHSMGGLVVKQMLYQAKADNMDEFVNNTIGVAFYSCPHFGSKLADLPWRMGLVLRPAPTIGELRSGSSKLVELNDFIRQLHKKGMLEVLSFGETKVTPIVEGYGGWAFRMEIVPIESAYPGFGELVVLDSTDHVNSCKPLSRTDPSYTEILDFLKKLKPQHR</sequence>
<gene>
    <name evidence="1" type="ORF">Vadar_013220</name>
</gene>
<accession>A0ACB7Y730</accession>
<evidence type="ECO:0000313" key="1">
    <source>
        <dbReference type="EMBL" id="KAH7849116.1"/>
    </source>
</evidence>